<dbReference type="PANTHER" id="PTHR15128:SF0">
    <property type="entry name" value="SCL-INTERRUPTING LOCUS PROTEIN"/>
    <property type="match status" value="1"/>
</dbReference>
<dbReference type="GO" id="GO:0031023">
    <property type="term" value="P:microtubule organizing center organization"/>
    <property type="evidence" value="ECO:0007669"/>
    <property type="project" value="TreeGrafter"/>
</dbReference>
<dbReference type="GO" id="GO:0007224">
    <property type="term" value="P:smoothened signaling pathway"/>
    <property type="evidence" value="ECO:0007669"/>
    <property type="project" value="TreeGrafter"/>
</dbReference>
<dbReference type="InterPro" id="IPR026123">
    <property type="entry name" value="STIL"/>
</dbReference>
<feature type="compositionally biased region" description="Polar residues" evidence="2">
    <location>
        <begin position="711"/>
        <end position="728"/>
    </location>
</feature>
<accession>A0A250XPN9</accession>
<comment type="caution">
    <text evidence="4">The sequence shown here is derived from an EMBL/GenBank/DDBJ whole genome shotgun (WGS) entry which is preliminary data.</text>
</comment>
<evidence type="ECO:0000256" key="1">
    <source>
        <dbReference type="SAM" id="Coils"/>
    </source>
</evidence>
<feature type="compositionally biased region" description="Basic and acidic residues" evidence="2">
    <location>
        <begin position="593"/>
        <end position="605"/>
    </location>
</feature>
<dbReference type="GO" id="GO:0007052">
    <property type="term" value="P:mitotic spindle organization"/>
    <property type="evidence" value="ECO:0007669"/>
    <property type="project" value="TreeGrafter"/>
</dbReference>
<dbReference type="PANTHER" id="PTHR15128">
    <property type="entry name" value="TAL1 SCL INTERRUPTING LOCUS"/>
    <property type="match status" value="1"/>
</dbReference>
<dbReference type="Pfam" id="PF15253">
    <property type="entry name" value="STIL_N"/>
    <property type="match status" value="1"/>
</dbReference>
<name>A0A250XPN9_9CHLO</name>
<dbReference type="OrthoDB" id="76173at2759"/>
<protein>
    <recommendedName>
        <fullName evidence="3">STIL N-terminal domain-containing protein</fullName>
    </recommendedName>
</protein>
<reference evidence="4 5" key="1">
    <citation type="submission" date="2017-08" db="EMBL/GenBank/DDBJ databases">
        <title>Acidophilic green algal genome provides insights into adaptation to an acidic environment.</title>
        <authorList>
            <person name="Hirooka S."/>
            <person name="Hirose Y."/>
            <person name="Kanesaki Y."/>
            <person name="Higuchi S."/>
            <person name="Fujiwara T."/>
            <person name="Onuma R."/>
            <person name="Era A."/>
            <person name="Ohbayashi R."/>
            <person name="Uzuka A."/>
            <person name="Nozaki H."/>
            <person name="Yoshikawa H."/>
            <person name="Miyagishima S.Y."/>
        </authorList>
    </citation>
    <scope>NUCLEOTIDE SEQUENCE [LARGE SCALE GENOMIC DNA]</scope>
    <source>
        <strain evidence="4 5">NIES-2499</strain>
    </source>
</reference>
<dbReference type="STRING" id="1157962.A0A250XPN9"/>
<feature type="compositionally biased region" description="Polar residues" evidence="2">
    <location>
        <begin position="496"/>
        <end position="509"/>
    </location>
</feature>
<feature type="coiled-coil region" evidence="1">
    <location>
        <begin position="866"/>
        <end position="893"/>
    </location>
</feature>
<sequence>MSAFFKPSGDVLSLTGAAVGYKDYDQAERSPAEKLGLLSRRRFPSSRKYLWDRAPMGQVQYVQPKDFIPQVSVHPRTYAHLASTFGKQSLNDNTLDVRATVGLSKSGGTIMMLTPPEVNVGKGRTWAECQHLIKCSVTEETDKSFKMSAPNTQVPTPSKTAFRSALDSVGPAALSLLFSVACSATLILAPNDCHGIKQHRLSSDSHLRGSILVPSATLALTPLYSKRMSDVPILGELCRPVQPGTSKWDGFLTMDQSRSLVPLTADDPEIFSVPLVGVWIRSSNPGIASPSANRQQGPQDPLLYASCLRYRYGSGLPDRVLLEERSVFLLLVFSAEGSSVPACYECEFLTRDVFPAALQPIRSSSTNHVPSSRSVVSPPQTSPLHGAATKQLPLLTYRFAAMLQACSSTPVSAVLSFAEDIPAKFLDSPGRPPPSPAAVDHPQEPSSLRSSPLALRAKASAAAAAAAMAVADRDTVPLRDSRRSSNKDRNDMTMGSDPTSTIRMYTSPSKTRKIVMSSEPVDPGNSHGSIAHQSGGEGVSSPAPEPRVSNGHVPTPFLAAFHYKDDVQPNPSDKSQEGHSQATAVRLPQSALSERKRGDDLDHHARQQQQQRDSLNQWLSSAHAPTDPTGFSAAASHHAPTLASPWQALLAREQEARTHQGGNMGGILAPGMTTQSNTWPGGLMPRTQQPPAAVQGAAAAAGRGPTASGLRPSSSDQLPSATSSQSAWQPRHVPSIMNHLHTTHMDTSLPSSALLNRAAGFGLGSSSSSMLPVQPLYNPLAASAAQPVVAALQSSFSALSTGLQHQGRHQTQTVGSVAVNTLTTPSSSNSLSQLQSVPTSAMISSISSTGSRVVDIPPQQSMLSRATSAETEVLALRSQVQQLQQQLESVLQVLSAVLPSLVPEAKFNIPSSSIPPPQQAHKEGISLTHDPVSADAATLQQPILSPQPAPQSSPHFKLSTLSSDLHSAGSVQCSLDTIDGRTQKGLEGFGVVTPTAGPPPVSKEEDESALRGIPVEGDGGRLPSPTFAWDDDLLVAEEATTGGDGGSDLKRNSYEGSRSGHSGSRTPHGMVHGFSSLHDAETAREGTLFTPPEQRCWMEPRKDRDIAFLEDTEVQVPPTEAVLRPQHGHGEEAVDLNFETGMAGIVSGESFVGNFGGAATSAGPHQSGSIGAGGMSLALRSASEIIEHARRACLALKGDNASRGPTVAENRKQQSELLGFMSTPGSHLCDMAGGFSSNHRGMSERGSLMQEWGSAGGSAAGGYSRSVRHIREEFRSSSSGDEEEEREISSEVNSSDDEDDSTAATTRLHRVLHYGSADPSYQQHAERYPHGGRDCQLDITNNGSLPHSTSTVVLTTPFITSSALLHASHSSTSIPATASNEGPGVLISLPSSTVNCSSALLTTQNTAASDEDSFSRGTHLSRDVSSVNRGLLSSAASAVSPSGLRMKHDASAGKSAHILVPLEIAGGIADVTLGDDGSSDSSDSELDIALMLKYGIKD</sequence>
<dbReference type="GO" id="GO:0071539">
    <property type="term" value="P:protein localization to centrosome"/>
    <property type="evidence" value="ECO:0007669"/>
    <property type="project" value="TreeGrafter"/>
</dbReference>
<gene>
    <name evidence="4" type="ORF">CEUSTIGMA_g12427.t1</name>
</gene>
<feature type="domain" description="STIL N-terminal" evidence="3">
    <location>
        <begin position="242"/>
        <end position="349"/>
    </location>
</feature>
<feature type="compositionally biased region" description="Polar residues" evidence="2">
    <location>
        <begin position="1054"/>
        <end position="1065"/>
    </location>
</feature>
<feature type="region of interest" description="Disordered" evidence="2">
    <location>
        <begin position="1038"/>
        <end position="1068"/>
    </location>
</feature>
<dbReference type="InterPro" id="IPR057731">
    <property type="entry name" value="STIL_N"/>
</dbReference>
<keyword evidence="5" id="KW-1185">Reference proteome</keyword>
<feature type="region of interest" description="Disordered" evidence="2">
    <location>
        <begin position="426"/>
        <end position="451"/>
    </location>
</feature>
<dbReference type="GO" id="GO:0005815">
    <property type="term" value="C:microtubule organizing center"/>
    <property type="evidence" value="ECO:0007669"/>
    <property type="project" value="TreeGrafter"/>
</dbReference>
<evidence type="ECO:0000313" key="4">
    <source>
        <dbReference type="EMBL" id="GAX85006.1"/>
    </source>
</evidence>
<feature type="region of interest" description="Disordered" evidence="2">
    <location>
        <begin position="365"/>
        <end position="385"/>
    </location>
</feature>
<feature type="region of interest" description="Disordered" evidence="2">
    <location>
        <begin position="468"/>
        <end position="639"/>
    </location>
</feature>
<evidence type="ECO:0000256" key="2">
    <source>
        <dbReference type="SAM" id="MobiDB-lite"/>
    </source>
</evidence>
<keyword evidence="1" id="KW-0175">Coiled coil</keyword>
<feature type="compositionally biased region" description="Polar residues" evidence="2">
    <location>
        <begin position="569"/>
        <end position="583"/>
    </location>
</feature>
<organism evidence="4 5">
    <name type="scientific">Chlamydomonas eustigma</name>
    <dbReference type="NCBI Taxonomy" id="1157962"/>
    <lineage>
        <taxon>Eukaryota</taxon>
        <taxon>Viridiplantae</taxon>
        <taxon>Chlorophyta</taxon>
        <taxon>core chlorophytes</taxon>
        <taxon>Chlorophyceae</taxon>
        <taxon>CS clade</taxon>
        <taxon>Chlamydomonadales</taxon>
        <taxon>Chlamydomonadaceae</taxon>
        <taxon>Chlamydomonas</taxon>
    </lineage>
</organism>
<proteinExistence type="predicted"/>
<feature type="region of interest" description="Disordered" evidence="2">
    <location>
        <begin position="1273"/>
        <end position="1303"/>
    </location>
</feature>
<feature type="compositionally biased region" description="Low complexity" evidence="2">
    <location>
        <begin position="369"/>
        <end position="383"/>
    </location>
</feature>
<evidence type="ECO:0000313" key="5">
    <source>
        <dbReference type="Proteomes" id="UP000232323"/>
    </source>
</evidence>
<feature type="compositionally biased region" description="Low complexity" evidence="2">
    <location>
        <begin position="689"/>
        <end position="707"/>
    </location>
</feature>
<dbReference type="EMBL" id="BEGY01000145">
    <property type="protein sequence ID" value="GAX85006.1"/>
    <property type="molecule type" value="Genomic_DNA"/>
</dbReference>
<feature type="region of interest" description="Disordered" evidence="2">
    <location>
        <begin position="656"/>
        <end position="730"/>
    </location>
</feature>
<feature type="compositionally biased region" description="Basic and acidic residues" evidence="2">
    <location>
        <begin position="471"/>
        <end position="491"/>
    </location>
</feature>
<dbReference type="Proteomes" id="UP000232323">
    <property type="component" value="Unassembled WGS sequence"/>
</dbReference>
<evidence type="ECO:0000259" key="3">
    <source>
        <dbReference type="Pfam" id="PF15253"/>
    </source>
</evidence>